<keyword evidence="2" id="KW-1185">Reference proteome</keyword>
<dbReference type="STRING" id="797114.C475_12150"/>
<dbReference type="EMBL" id="AOIU01000028">
    <property type="protein sequence ID" value="ELZ24989.1"/>
    <property type="molecule type" value="Genomic_DNA"/>
</dbReference>
<evidence type="ECO:0000313" key="1">
    <source>
        <dbReference type="EMBL" id="ELZ24989.1"/>
    </source>
</evidence>
<dbReference type="InterPro" id="IPR058278">
    <property type="entry name" value="DUF7972"/>
</dbReference>
<accession>M0CT08</accession>
<reference evidence="1 2" key="1">
    <citation type="journal article" date="2014" name="PLoS Genet.">
        <title>Phylogenetically driven sequencing of extremely halophilic archaea reveals strategies for static and dynamic osmo-response.</title>
        <authorList>
            <person name="Becker E.A."/>
            <person name="Seitzer P.M."/>
            <person name="Tritt A."/>
            <person name="Larsen D."/>
            <person name="Krusor M."/>
            <person name="Yao A.I."/>
            <person name="Wu D."/>
            <person name="Madern D."/>
            <person name="Eisen J.A."/>
            <person name="Darling A.E."/>
            <person name="Facciotti M.T."/>
        </authorList>
    </citation>
    <scope>NUCLEOTIDE SEQUENCE [LARGE SCALE GENOMIC DNA]</scope>
    <source>
        <strain evidence="1 2">2-9-1</strain>
    </source>
</reference>
<dbReference type="AlphaFoldDB" id="M0CT08"/>
<dbReference type="PATRIC" id="fig|797114.5.peg.2467"/>
<evidence type="ECO:0000313" key="2">
    <source>
        <dbReference type="Proteomes" id="UP000011626"/>
    </source>
</evidence>
<name>M0CT08_9EURY</name>
<proteinExistence type="predicted"/>
<dbReference type="Pfam" id="PF25927">
    <property type="entry name" value="DUF7972"/>
    <property type="match status" value="1"/>
</dbReference>
<dbReference type="RefSeq" id="WP_006884104.1">
    <property type="nucleotide sequence ID" value="NZ_AOIU01000028.1"/>
</dbReference>
<dbReference type="Proteomes" id="UP000011626">
    <property type="component" value="Unassembled WGS sequence"/>
</dbReference>
<sequence length="60" mass="6108">MGLPRLAGAGYLYPTAENAIRSSDSVGTLFQGSLTATITGGTLVLTRNQLVLSQGLGAVK</sequence>
<comment type="caution">
    <text evidence="1">The sequence shown here is derived from an EMBL/GenBank/DDBJ whole genome shotgun (WGS) entry which is preliminary data.</text>
</comment>
<organism evidence="1 2">
    <name type="scientific">Halosimplex carlsbadense 2-9-1</name>
    <dbReference type="NCBI Taxonomy" id="797114"/>
    <lineage>
        <taxon>Archaea</taxon>
        <taxon>Methanobacteriati</taxon>
        <taxon>Methanobacteriota</taxon>
        <taxon>Stenosarchaea group</taxon>
        <taxon>Halobacteria</taxon>
        <taxon>Halobacteriales</taxon>
        <taxon>Haloarculaceae</taxon>
        <taxon>Halosimplex</taxon>
    </lineage>
</organism>
<gene>
    <name evidence="1" type="ORF">C475_12150</name>
</gene>
<protein>
    <submittedName>
        <fullName evidence="1">Uncharacterized protein</fullName>
    </submittedName>
</protein>